<gene>
    <name evidence="1" type="ORF">TSPGSL018_21021</name>
</gene>
<name>A0A061QY98_9CHLO</name>
<feature type="non-terminal residue" evidence="1">
    <location>
        <position position="1"/>
    </location>
</feature>
<dbReference type="AlphaFoldDB" id="A0A061QY98"/>
<accession>A0A061QY98</accession>
<evidence type="ECO:0000313" key="1">
    <source>
        <dbReference type="EMBL" id="JAC63291.1"/>
    </source>
</evidence>
<reference evidence="1" key="1">
    <citation type="submission" date="2014-05" db="EMBL/GenBank/DDBJ databases">
        <title>The transcriptome of the halophilic microalga Tetraselmis sp. GSL018 isolated from the Great Salt Lake, Utah.</title>
        <authorList>
            <person name="Jinkerson R.E."/>
            <person name="D'Adamo S."/>
            <person name="Posewitz M.C."/>
        </authorList>
    </citation>
    <scope>NUCLEOTIDE SEQUENCE</scope>
    <source>
        <strain evidence="1">GSL018</strain>
    </source>
</reference>
<sequence>CYWEKHFAQSYAFFMRLGTSNKPSRVSEMMGCETPWSGVFPTAIPFASGSHMSKKTGITCIDFNVLGKPAAGRQACFR</sequence>
<proteinExistence type="predicted"/>
<protein>
    <submittedName>
        <fullName evidence="1">Uncharacterized protein</fullName>
    </submittedName>
</protein>
<organism evidence="1">
    <name type="scientific">Tetraselmis sp. GSL018</name>
    <dbReference type="NCBI Taxonomy" id="582737"/>
    <lineage>
        <taxon>Eukaryota</taxon>
        <taxon>Viridiplantae</taxon>
        <taxon>Chlorophyta</taxon>
        <taxon>core chlorophytes</taxon>
        <taxon>Chlorodendrophyceae</taxon>
        <taxon>Chlorodendrales</taxon>
        <taxon>Chlorodendraceae</taxon>
        <taxon>Tetraselmis</taxon>
    </lineage>
</organism>
<dbReference type="EMBL" id="GBEZ01023608">
    <property type="protein sequence ID" value="JAC63291.1"/>
    <property type="molecule type" value="Transcribed_RNA"/>
</dbReference>
<feature type="non-terminal residue" evidence="1">
    <location>
        <position position="78"/>
    </location>
</feature>